<dbReference type="InterPro" id="IPR058488">
    <property type="entry name" value="DUF8175"/>
</dbReference>
<dbReference type="EMBL" id="PDCH01000016">
    <property type="protein sequence ID" value="RBP98916.1"/>
    <property type="molecule type" value="Genomic_DNA"/>
</dbReference>
<evidence type="ECO:0000313" key="2">
    <source>
        <dbReference type="EMBL" id="RBP98916.1"/>
    </source>
</evidence>
<evidence type="ECO:0000313" key="3">
    <source>
        <dbReference type="Proteomes" id="UP000252345"/>
    </source>
</evidence>
<dbReference type="Pfam" id="PF26526">
    <property type="entry name" value="DUF8175"/>
    <property type="match status" value="1"/>
</dbReference>
<name>A0A366KB08_9BIFI</name>
<accession>A0A366KB08</accession>
<keyword evidence="3" id="KW-1185">Reference proteome</keyword>
<dbReference type="AlphaFoldDB" id="A0A366KB08"/>
<reference evidence="2 3" key="1">
    <citation type="submission" date="2017-10" db="EMBL/GenBank/DDBJ databases">
        <title>Bifidobacterium xylocopum sp. nov. and Bifidobacterium aemilianum sp. nov., from the carpenter bee (Xylocopa violacea) digestive tract.</title>
        <authorList>
            <person name="Alberoni D."/>
            <person name="Baffoni L."/>
            <person name="Di Gioia D."/>
            <person name="Gaggia F."/>
            <person name="Biavati B."/>
        </authorList>
    </citation>
    <scope>NUCLEOTIDE SEQUENCE [LARGE SCALE GENOMIC DNA]</scope>
    <source>
        <strain evidence="2 3">XV2</strain>
    </source>
</reference>
<protein>
    <recommendedName>
        <fullName evidence="1">DUF8175 domain-containing protein</fullName>
    </recommendedName>
</protein>
<proteinExistence type="predicted"/>
<feature type="domain" description="DUF8175" evidence="1">
    <location>
        <begin position="2"/>
        <end position="62"/>
    </location>
</feature>
<comment type="caution">
    <text evidence="2">The sequence shown here is derived from an EMBL/GenBank/DDBJ whole genome shotgun (WGS) entry which is preliminary data.</text>
</comment>
<evidence type="ECO:0000259" key="1">
    <source>
        <dbReference type="Pfam" id="PF26526"/>
    </source>
</evidence>
<dbReference type="Proteomes" id="UP000252345">
    <property type="component" value="Unassembled WGS sequence"/>
</dbReference>
<sequence>MLEADSRQATIDLAYQGSMNGSAVNLSIVYRLTWSQGDWKLRSEQTQPVSSSILSSFAGYTEWKEQD</sequence>
<organism evidence="2 3">
    <name type="scientific">Bifidobacterium xylocopae</name>
    <dbReference type="NCBI Taxonomy" id="2493119"/>
    <lineage>
        <taxon>Bacteria</taxon>
        <taxon>Bacillati</taxon>
        <taxon>Actinomycetota</taxon>
        <taxon>Actinomycetes</taxon>
        <taxon>Bifidobacteriales</taxon>
        <taxon>Bifidobacteriaceae</taxon>
        <taxon>Bifidobacterium</taxon>
    </lineage>
</organism>
<gene>
    <name evidence="2" type="ORF">CRD59_06680</name>
</gene>